<dbReference type="EMBL" id="FUHW01000038">
    <property type="protein sequence ID" value="SJM68899.1"/>
    <property type="molecule type" value="Genomic_DNA"/>
</dbReference>
<evidence type="ECO:0000256" key="1">
    <source>
        <dbReference type="SAM" id="MobiDB-lite"/>
    </source>
</evidence>
<dbReference type="AlphaFoldDB" id="A0A1R4GL70"/>
<evidence type="ECO:0000313" key="3">
    <source>
        <dbReference type="Proteomes" id="UP000195913"/>
    </source>
</evidence>
<name>A0A1R4GL70_9MICC</name>
<sequence length="43" mass="4528">MHASLPSLRRHDPDQVSRSALGAVLRRQHPLSPSAGSRGSAPA</sequence>
<proteinExistence type="predicted"/>
<dbReference type="Proteomes" id="UP000195913">
    <property type="component" value="Unassembled WGS sequence"/>
</dbReference>
<keyword evidence="3" id="KW-1185">Reference proteome</keyword>
<feature type="region of interest" description="Disordered" evidence="1">
    <location>
        <begin position="1"/>
        <end position="43"/>
    </location>
</feature>
<accession>A0A1R4GL70</accession>
<protein>
    <submittedName>
        <fullName evidence="2">Uncharacterized protein</fullName>
    </submittedName>
</protein>
<gene>
    <name evidence="2" type="ORF">FM101_11365</name>
</gene>
<evidence type="ECO:0000313" key="2">
    <source>
        <dbReference type="EMBL" id="SJM68899.1"/>
    </source>
</evidence>
<organism evidence="2 3">
    <name type="scientific">Arthrobacter rhombi</name>
    <dbReference type="NCBI Taxonomy" id="71253"/>
    <lineage>
        <taxon>Bacteria</taxon>
        <taxon>Bacillati</taxon>
        <taxon>Actinomycetota</taxon>
        <taxon>Actinomycetes</taxon>
        <taxon>Micrococcales</taxon>
        <taxon>Micrococcaceae</taxon>
        <taxon>Arthrobacter</taxon>
    </lineage>
</organism>
<feature type="compositionally biased region" description="Low complexity" evidence="1">
    <location>
        <begin position="32"/>
        <end position="43"/>
    </location>
</feature>
<reference evidence="2 3" key="1">
    <citation type="submission" date="2017-02" db="EMBL/GenBank/DDBJ databases">
        <authorList>
            <person name="Peterson S.W."/>
        </authorList>
    </citation>
    <scope>NUCLEOTIDE SEQUENCE [LARGE SCALE GENOMIC DNA]</scope>
    <source>
        <strain evidence="2 3">B Ar 00.02</strain>
    </source>
</reference>